<evidence type="ECO:0000259" key="1">
    <source>
        <dbReference type="Pfam" id="PF03915"/>
    </source>
</evidence>
<accession>A0AAV4EU41</accession>
<organism evidence="2 3">
    <name type="scientific">Elysia marginata</name>
    <dbReference type="NCBI Taxonomy" id="1093978"/>
    <lineage>
        <taxon>Eukaryota</taxon>
        <taxon>Metazoa</taxon>
        <taxon>Spiralia</taxon>
        <taxon>Lophotrochozoa</taxon>
        <taxon>Mollusca</taxon>
        <taxon>Gastropoda</taxon>
        <taxon>Heterobranchia</taxon>
        <taxon>Euthyneura</taxon>
        <taxon>Panpulmonata</taxon>
        <taxon>Sacoglossa</taxon>
        <taxon>Placobranchoidea</taxon>
        <taxon>Plakobranchidae</taxon>
        <taxon>Elysia</taxon>
    </lineage>
</organism>
<evidence type="ECO:0000313" key="2">
    <source>
        <dbReference type="EMBL" id="GFR64672.1"/>
    </source>
</evidence>
<protein>
    <submittedName>
        <fullName evidence="2">RING finger protein 207-like</fullName>
    </submittedName>
</protein>
<dbReference type="GO" id="GO:0044325">
    <property type="term" value="F:transmembrane transporter binding"/>
    <property type="evidence" value="ECO:0007669"/>
    <property type="project" value="TreeGrafter"/>
</dbReference>
<dbReference type="Proteomes" id="UP000762676">
    <property type="component" value="Unassembled WGS sequence"/>
</dbReference>
<sequence>MIDFSRPFFQNDGNSFVIRGHCLDLETAYKQSCKKLDLKVQAFRELQNSVREGILLFRGLVEEIKTNAVKERNSIIDLHTDLIERLDETRLMLLQKVESQYTEKETAFKHQLKALSALVPTLHTHLVISSAFSGSANKFEFLDMSYVLMDRLKSIVQKQHPLHATLSGQIDSGYKAEFFKSIEPLLYVPIQRATFNTTPSVTSGVAAVSTGTSCPSSPVISKITPTHQRRSNGLNGAKVKFIDAKGQFAEHCCEFESAHRDLLQKFEQMKSQCQELQRDLTMRRCLAKKDKVLNLGQKTEDLQSTLDKHYSTLENKLPLLEKHWEETLDRIVNEQDLYQAQLQDVMRLKQESQHLRLITSQLVSFVSSIAAVTERLAPK</sequence>
<dbReference type="EMBL" id="BMAT01007451">
    <property type="protein sequence ID" value="GFR64672.1"/>
    <property type="molecule type" value="Genomic_DNA"/>
</dbReference>
<name>A0AAV4EU41_9GAST</name>
<gene>
    <name evidence="2" type="ORF">ElyMa_003637900</name>
</gene>
<evidence type="ECO:0000313" key="3">
    <source>
        <dbReference type="Proteomes" id="UP000762676"/>
    </source>
</evidence>
<dbReference type="AlphaFoldDB" id="A0AAV4EU41"/>
<dbReference type="GO" id="GO:0048471">
    <property type="term" value="C:perinuclear region of cytoplasm"/>
    <property type="evidence" value="ECO:0007669"/>
    <property type="project" value="TreeGrafter"/>
</dbReference>
<dbReference type="PANTHER" id="PTHR22635:SF0">
    <property type="entry name" value="RING FINGER PROTEIN 207"/>
    <property type="match status" value="1"/>
</dbReference>
<dbReference type="Pfam" id="PF03915">
    <property type="entry name" value="AIP3"/>
    <property type="match status" value="1"/>
</dbReference>
<comment type="caution">
    <text evidence="2">The sequence shown here is derived from an EMBL/GenBank/DDBJ whole genome shotgun (WGS) entry which is preliminary data.</text>
</comment>
<dbReference type="InterPro" id="IPR039320">
    <property type="entry name" value="RNF207"/>
</dbReference>
<proteinExistence type="predicted"/>
<feature type="domain" description="Actin interacting protein 3-like C-terminal" evidence="1">
    <location>
        <begin position="255"/>
        <end position="346"/>
    </location>
</feature>
<keyword evidence="3" id="KW-1185">Reference proteome</keyword>
<dbReference type="PANTHER" id="PTHR22635">
    <property type="entry name" value="RING FINGER PROTEIN 207"/>
    <property type="match status" value="1"/>
</dbReference>
<dbReference type="GO" id="GO:0030544">
    <property type="term" value="F:Hsp70 protein binding"/>
    <property type="evidence" value="ECO:0007669"/>
    <property type="project" value="InterPro"/>
</dbReference>
<dbReference type="Gene3D" id="1.20.58.1540">
    <property type="entry name" value="Actin interacting protein 3, C-terminal domain"/>
    <property type="match status" value="1"/>
</dbReference>
<reference evidence="2 3" key="1">
    <citation type="journal article" date="2021" name="Elife">
        <title>Chloroplast acquisition without the gene transfer in kleptoplastic sea slugs, Plakobranchus ocellatus.</title>
        <authorList>
            <person name="Maeda T."/>
            <person name="Takahashi S."/>
            <person name="Yoshida T."/>
            <person name="Shimamura S."/>
            <person name="Takaki Y."/>
            <person name="Nagai Y."/>
            <person name="Toyoda A."/>
            <person name="Suzuki Y."/>
            <person name="Arimoto A."/>
            <person name="Ishii H."/>
            <person name="Satoh N."/>
            <person name="Nishiyama T."/>
            <person name="Hasebe M."/>
            <person name="Maruyama T."/>
            <person name="Minagawa J."/>
            <person name="Obokata J."/>
            <person name="Shigenobu S."/>
        </authorList>
    </citation>
    <scope>NUCLEOTIDE SEQUENCE [LARGE SCALE GENOMIC DNA]</scope>
</reference>
<dbReference type="InterPro" id="IPR022782">
    <property type="entry name" value="AIP3-like_C"/>
</dbReference>